<evidence type="ECO:0000256" key="1">
    <source>
        <dbReference type="ARBA" id="ARBA00004651"/>
    </source>
</evidence>
<keyword evidence="6 7" id="KW-0472">Membrane</keyword>
<name>A0A1K2HDY8_9LACT</name>
<dbReference type="OrthoDB" id="9794684at2"/>
<evidence type="ECO:0000256" key="2">
    <source>
        <dbReference type="ARBA" id="ARBA00022448"/>
    </source>
</evidence>
<feature type="transmembrane region" description="Helical" evidence="7">
    <location>
        <begin position="186"/>
        <end position="211"/>
    </location>
</feature>
<gene>
    <name evidence="9" type="ORF">SAMN02746068_01442</name>
</gene>
<dbReference type="GO" id="GO:0015031">
    <property type="term" value="P:protein transport"/>
    <property type="evidence" value="ECO:0007669"/>
    <property type="project" value="UniProtKB-KW"/>
</dbReference>
<evidence type="ECO:0000256" key="4">
    <source>
        <dbReference type="ARBA" id="ARBA00022692"/>
    </source>
</evidence>
<evidence type="ECO:0000256" key="3">
    <source>
        <dbReference type="ARBA" id="ARBA00022475"/>
    </source>
</evidence>
<feature type="transmembrane region" description="Helical" evidence="7">
    <location>
        <begin position="110"/>
        <end position="134"/>
    </location>
</feature>
<protein>
    <submittedName>
        <fullName evidence="9">Carbohydrate ABC transporter membrane protein 2, CUT1 family (TC 3.A.1.1.-)</fullName>
    </submittedName>
</protein>
<dbReference type="Gene3D" id="1.10.3720.10">
    <property type="entry name" value="MetI-like"/>
    <property type="match status" value="1"/>
</dbReference>
<dbReference type="GO" id="GO:0015833">
    <property type="term" value="P:peptide transport"/>
    <property type="evidence" value="ECO:0007669"/>
    <property type="project" value="UniProtKB-KW"/>
</dbReference>
<evidence type="ECO:0000313" key="9">
    <source>
        <dbReference type="EMBL" id="SFZ75020.1"/>
    </source>
</evidence>
<dbReference type="AlphaFoldDB" id="A0A1K2HDY8"/>
<comment type="similarity">
    <text evidence="7">Belongs to the binding-protein-dependent transport system permease family.</text>
</comment>
<dbReference type="EMBL" id="FPKS01000007">
    <property type="protein sequence ID" value="SFZ75020.1"/>
    <property type="molecule type" value="Genomic_DNA"/>
</dbReference>
<keyword evidence="5 7" id="KW-1133">Transmembrane helix</keyword>
<dbReference type="GO" id="GO:0005886">
    <property type="term" value="C:plasma membrane"/>
    <property type="evidence" value="ECO:0007669"/>
    <property type="project" value="UniProtKB-SubCell"/>
</dbReference>
<feature type="transmembrane region" description="Helical" evidence="7">
    <location>
        <begin position="146"/>
        <end position="165"/>
    </location>
</feature>
<dbReference type="SUPFAM" id="SSF161098">
    <property type="entry name" value="MetI-like"/>
    <property type="match status" value="1"/>
</dbReference>
<dbReference type="GO" id="GO:0055085">
    <property type="term" value="P:transmembrane transport"/>
    <property type="evidence" value="ECO:0007669"/>
    <property type="project" value="InterPro"/>
</dbReference>
<dbReference type="PANTHER" id="PTHR43744">
    <property type="entry name" value="ABC TRANSPORTER PERMEASE PROTEIN MG189-RELATED-RELATED"/>
    <property type="match status" value="1"/>
</dbReference>
<feature type="domain" description="ABC transmembrane type-1" evidence="8">
    <location>
        <begin position="75"/>
        <end position="268"/>
    </location>
</feature>
<dbReference type="RefSeq" id="WP_031366731.1">
    <property type="nucleotide sequence ID" value="NZ_FPKS01000007.1"/>
</dbReference>
<feature type="transmembrane region" description="Helical" evidence="7">
    <location>
        <begin position="249"/>
        <end position="268"/>
    </location>
</feature>
<dbReference type="InterPro" id="IPR000515">
    <property type="entry name" value="MetI-like"/>
</dbReference>
<dbReference type="GeneID" id="303194880"/>
<accession>A0A1K2HDY8</accession>
<dbReference type="Pfam" id="PF00528">
    <property type="entry name" value="BPD_transp_1"/>
    <property type="match status" value="1"/>
</dbReference>
<dbReference type="Proteomes" id="UP000185655">
    <property type="component" value="Unassembled WGS sequence"/>
</dbReference>
<dbReference type="InterPro" id="IPR035906">
    <property type="entry name" value="MetI-like_sf"/>
</dbReference>
<feature type="transmembrane region" description="Helical" evidence="7">
    <location>
        <begin position="75"/>
        <end position="98"/>
    </location>
</feature>
<sequence length="282" mass="31308">MNNSVQTTGQKLGKVVMFIILLIMGLVTIFPIAFMFMNSFKSQAEIVDSPLALPKEITFKYISHAMTEIKLVPSILLTVLITVLAVGFIVILSSSAAWMMVRVKSKFAMFVLLLFTSSMLIPFQAVMYPLIAMFENVGLKNVPGLIIMYGGFGLAMSTFLYHGFMKSVPASLEEAAIIDGASVFQVYFKIVMPLVKPTTVTVIILNAMWVWNDYLLPFLVLGDSENKTLTLALYYAKMKDGPYSVPWDLMFPAVLITVIPVIILFLFLQKQIIKGMADGAVK</sequence>
<dbReference type="PROSITE" id="PS50928">
    <property type="entry name" value="ABC_TM1"/>
    <property type="match status" value="1"/>
</dbReference>
<keyword evidence="3" id="KW-1003">Cell membrane</keyword>
<comment type="subcellular location">
    <subcellularLocation>
        <location evidence="1 7">Cell membrane</location>
        <topology evidence="1 7">Multi-pass membrane protein</topology>
    </subcellularLocation>
</comment>
<organism evidence="9 10">
    <name type="scientific">Pseudolactococcus chungangensis CAU 28 = DSM 22330</name>
    <dbReference type="NCBI Taxonomy" id="1122154"/>
    <lineage>
        <taxon>Bacteria</taxon>
        <taxon>Bacillati</taxon>
        <taxon>Bacillota</taxon>
        <taxon>Bacilli</taxon>
        <taxon>Lactobacillales</taxon>
        <taxon>Streptococcaceae</taxon>
        <taxon>Pseudolactococcus</taxon>
    </lineage>
</organism>
<evidence type="ECO:0000313" key="10">
    <source>
        <dbReference type="Proteomes" id="UP000185655"/>
    </source>
</evidence>
<evidence type="ECO:0000256" key="5">
    <source>
        <dbReference type="ARBA" id="ARBA00022989"/>
    </source>
</evidence>
<proteinExistence type="inferred from homology"/>
<dbReference type="PANTHER" id="PTHR43744:SF3">
    <property type="entry name" value="LACTOSE TRANSPORT SYSTEM PERMEASE PROTEIN LACG"/>
    <property type="match status" value="1"/>
</dbReference>
<keyword evidence="2 7" id="KW-0813">Transport</keyword>
<evidence type="ECO:0000256" key="6">
    <source>
        <dbReference type="ARBA" id="ARBA00023136"/>
    </source>
</evidence>
<dbReference type="CDD" id="cd06261">
    <property type="entry name" value="TM_PBP2"/>
    <property type="match status" value="1"/>
</dbReference>
<keyword evidence="4 7" id="KW-0812">Transmembrane</keyword>
<evidence type="ECO:0000259" key="8">
    <source>
        <dbReference type="PROSITE" id="PS50928"/>
    </source>
</evidence>
<evidence type="ECO:0000256" key="7">
    <source>
        <dbReference type="RuleBase" id="RU363032"/>
    </source>
</evidence>
<dbReference type="STRING" id="1122154.SAMN02746068_01442"/>
<feature type="transmembrane region" description="Helical" evidence="7">
    <location>
        <begin position="12"/>
        <end position="37"/>
    </location>
</feature>
<reference evidence="9 10" key="1">
    <citation type="submission" date="2016-11" db="EMBL/GenBank/DDBJ databases">
        <authorList>
            <person name="Jaros S."/>
            <person name="Januszkiewicz K."/>
            <person name="Wedrychowicz H."/>
        </authorList>
    </citation>
    <scope>NUCLEOTIDE SEQUENCE [LARGE SCALE GENOMIC DNA]</scope>
    <source>
        <strain evidence="9 10">DSM 22330</strain>
    </source>
</reference>